<name>A0A0D6JTG7_9EURY</name>
<proteinExistence type="predicted"/>
<accession>A0A0D6JTG7</accession>
<evidence type="ECO:0000313" key="3">
    <source>
        <dbReference type="Proteomes" id="UP000198902"/>
    </source>
</evidence>
<gene>
    <name evidence="2" type="ORF">BN996_02718</name>
</gene>
<evidence type="ECO:0000256" key="1">
    <source>
        <dbReference type="SAM" id="MobiDB-lite"/>
    </source>
</evidence>
<reference evidence="3" key="1">
    <citation type="submission" date="2015-03" db="EMBL/GenBank/DDBJ databases">
        <authorList>
            <person name="Urmite Genomes"/>
        </authorList>
    </citation>
    <scope>NUCLEOTIDE SEQUENCE [LARGE SCALE GENOMIC DNA]</scope>
    <source>
        <strain evidence="3">Arc-Hr</strain>
    </source>
</reference>
<dbReference type="Proteomes" id="UP000198902">
    <property type="component" value="Unassembled WGS sequence"/>
</dbReference>
<feature type="region of interest" description="Disordered" evidence="1">
    <location>
        <begin position="18"/>
        <end position="39"/>
    </location>
</feature>
<evidence type="ECO:0000313" key="2">
    <source>
        <dbReference type="EMBL" id="CQR51372.1"/>
    </source>
</evidence>
<dbReference type="AlphaFoldDB" id="A0A0D6JTG7"/>
<dbReference type="EMBL" id="CSTE01000002">
    <property type="protein sequence ID" value="CQR51372.1"/>
    <property type="molecule type" value="Genomic_DNA"/>
</dbReference>
<organism evidence="2 3">
    <name type="scientific">Haloferax massiliensis</name>
    <dbReference type="NCBI Taxonomy" id="1476858"/>
    <lineage>
        <taxon>Archaea</taxon>
        <taxon>Methanobacteriati</taxon>
        <taxon>Methanobacteriota</taxon>
        <taxon>Stenosarchaea group</taxon>
        <taxon>Halobacteria</taxon>
        <taxon>Halobacteriales</taxon>
        <taxon>Haloferacaceae</taxon>
        <taxon>Haloferax</taxon>
    </lineage>
</organism>
<sequence>MRTQLRADNSVFDRIRDAILNRGDPEDNEDPVGPTVPTG</sequence>
<keyword evidence="3" id="KW-1185">Reference proteome</keyword>
<protein>
    <submittedName>
        <fullName evidence="2">Uncharacterized protein</fullName>
    </submittedName>
</protein>